<dbReference type="Proteomes" id="UP000010091">
    <property type="component" value="Chromosome 9"/>
</dbReference>
<organism evidence="1 2">
    <name type="scientific">Cryptococcus neoformans (strain H99 / ATCC 208821 / CBS 10515 / FGSC 9487)</name>
    <name type="common">Cryptococcus neoformans var. grubii serotype A</name>
    <dbReference type="NCBI Taxonomy" id="235443"/>
    <lineage>
        <taxon>Eukaryota</taxon>
        <taxon>Fungi</taxon>
        <taxon>Dikarya</taxon>
        <taxon>Basidiomycota</taxon>
        <taxon>Agaricomycotina</taxon>
        <taxon>Tremellomycetes</taxon>
        <taxon>Tremellales</taxon>
        <taxon>Cryptococcaceae</taxon>
        <taxon>Cryptococcus</taxon>
        <taxon>Cryptococcus neoformans species complex</taxon>
    </lineage>
</organism>
<evidence type="ECO:0000313" key="1">
    <source>
        <dbReference type="EMBL" id="AFR96868.1"/>
    </source>
</evidence>
<dbReference type="EMBL" id="CP003828">
    <property type="protein sequence ID" value="AFR96868.1"/>
    <property type="molecule type" value="Genomic_DNA"/>
</dbReference>
<dbReference type="RefSeq" id="XP_012051611.1">
    <property type="nucleotide sequence ID" value="XM_012196221.1"/>
</dbReference>
<protein>
    <submittedName>
        <fullName evidence="1">Uncharacterized protein</fullName>
    </submittedName>
</protein>
<dbReference type="GeneID" id="23887579"/>
<reference evidence="1 2" key="1">
    <citation type="journal article" date="2014" name="PLoS Genet.">
        <title>Analysis of the genome and transcriptome of Cryptococcus neoformans var. grubii reveals complex RNA expression and microevolution leading to virulence attenuation.</title>
        <authorList>
            <person name="Janbon G."/>
            <person name="Ormerod K.L."/>
            <person name="Paulet D."/>
            <person name="Byrnes E.J.III."/>
            <person name="Yadav V."/>
            <person name="Chatterjee G."/>
            <person name="Mullapudi N."/>
            <person name="Hon C.C."/>
            <person name="Billmyre R.B."/>
            <person name="Brunel F."/>
            <person name="Bahn Y.S."/>
            <person name="Chen W."/>
            <person name="Chen Y."/>
            <person name="Chow E.W."/>
            <person name="Coppee J.Y."/>
            <person name="Floyd-Averette A."/>
            <person name="Gaillardin C."/>
            <person name="Gerik K.J."/>
            <person name="Goldberg J."/>
            <person name="Gonzalez-Hilarion S."/>
            <person name="Gujja S."/>
            <person name="Hamlin J.L."/>
            <person name="Hsueh Y.P."/>
            <person name="Ianiri G."/>
            <person name="Jones S."/>
            <person name="Kodira C.D."/>
            <person name="Kozubowski L."/>
            <person name="Lam W."/>
            <person name="Marra M."/>
            <person name="Mesner L.D."/>
            <person name="Mieczkowski P.A."/>
            <person name="Moyrand F."/>
            <person name="Nielsen K."/>
            <person name="Proux C."/>
            <person name="Rossignol T."/>
            <person name="Schein J.E."/>
            <person name="Sun S."/>
            <person name="Wollschlaeger C."/>
            <person name="Wood I.A."/>
            <person name="Zeng Q."/>
            <person name="Neuveglise C."/>
            <person name="Newlon C.S."/>
            <person name="Perfect J.R."/>
            <person name="Lodge J.K."/>
            <person name="Idnurm A."/>
            <person name="Stajich J.E."/>
            <person name="Kronstad J.W."/>
            <person name="Sanyal K."/>
            <person name="Heitman J."/>
            <person name="Fraser J.A."/>
            <person name="Cuomo C.A."/>
            <person name="Dietrich F.S."/>
        </authorList>
    </citation>
    <scope>NUCLEOTIDE SEQUENCE [LARGE SCALE GENOMIC DNA]</scope>
    <source>
        <strain evidence="2">H99 / ATCC 208821 / CBS 10515 / FGSC 9487</strain>
    </source>
</reference>
<sequence>MLSVPTTSVAYSEVVEGGTTRSVEIPVPTNIQITAIETAAEPGPTSITLASETYNIYSDVTETELGTVISSRSALGTVSVDMATPTGEIDSGGQSAVASIAVRHQPLQRPQQGMQLRRVKVVFGEKLVEICYELEWDHIRRMM</sequence>
<accession>J9VRI2</accession>
<proteinExistence type="predicted"/>
<dbReference type="HOGENOM" id="CLU_1806089_0_0_1"/>
<dbReference type="KEGG" id="cng:CNAG_04138"/>
<keyword evidence="2" id="KW-1185">Reference proteome</keyword>
<gene>
    <name evidence="1" type="ORF">CNAG_04138</name>
</gene>
<evidence type="ECO:0000313" key="2">
    <source>
        <dbReference type="Proteomes" id="UP000010091"/>
    </source>
</evidence>
<dbReference type="AlphaFoldDB" id="J9VRI2"/>
<dbReference type="VEuPathDB" id="FungiDB:CNAG_04138"/>
<name>J9VRI2_CRYN9</name>